<dbReference type="GO" id="GO:0044550">
    <property type="term" value="P:secondary metabolite biosynthetic process"/>
    <property type="evidence" value="ECO:0007669"/>
    <property type="project" value="TreeGrafter"/>
</dbReference>
<dbReference type="InterPro" id="IPR050317">
    <property type="entry name" value="Plant_Fungal_Acyltransferase"/>
</dbReference>
<organism evidence="3 4">
    <name type="scientific">Lasiosphaeria ovina</name>
    <dbReference type="NCBI Taxonomy" id="92902"/>
    <lineage>
        <taxon>Eukaryota</taxon>
        <taxon>Fungi</taxon>
        <taxon>Dikarya</taxon>
        <taxon>Ascomycota</taxon>
        <taxon>Pezizomycotina</taxon>
        <taxon>Sordariomycetes</taxon>
        <taxon>Sordariomycetidae</taxon>
        <taxon>Sordariales</taxon>
        <taxon>Lasiosphaeriaceae</taxon>
        <taxon>Lasiosphaeria</taxon>
    </lineage>
</organism>
<keyword evidence="4" id="KW-1185">Reference proteome</keyword>
<evidence type="ECO:0000313" key="3">
    <source>
        <dbReference type="EMBL" id="KAK3358535.1"/>
    </source>
</evidence>
<comment type="caution">
    <text evidence="3">The sequence shown here is derived from an EMBL/GenBank/DDBJ whole genome shotgun (WGS) entry which is preliminary data.</text>
</comment>
<evidence type="ECO:0000259" key="2">
    <source>
        <dbReference type="Pfam" id="PF22664"/>
    </source>
</evidence>
<feature type="domain" description="Trichothecene 3-O-acetyltransferase-like N-terminal" evidence="2">
    <location>
        <begin position="28"/>
        <end position="165"/>
    </location>
</feature>
<reference evidence="3" key="1">
    <citation type="journal article" date="2023" name="Mol. Phylogenet. Evol.">
        <title>Genome-scale phylogeny and comparative genomics of the fungal order Sordariales.</title>
        <authorList>
            <person name="Hensen N."/>
            <person name="Bonometti L."/>
            <person name="Westerberg I."/>
            <person name="Brannstrom I.O."/>
            <person name="Guillou S."/>
            <person name="Cros-Aarteil S."/>
            <person name="Calhoun S."/>
            <person name="Haridas S."/>
            <person name="Kuo A."/>
            <person name="Mondo S."/>
            <person name="Pangilinan J."/>
            <person name="Riley R."/>
            <person name="LaButti K."/>
            <person name="Andreopoulos B."/>
            <person name="Lipzen A."/>
            <person name="Chen C."/>
            <person name="Yan M."/>
            <person name="Daum C."/>
            <person name="Ng V."/>
            <person name="Clum A."/>
            <person name="Steindorff A."/>
            <person name="Ohm R.A."/>
            <person name="Martin F."/>
            <person name="Silar P."/>
            <person name="Natvig D.O."/>
            <person name="Lalanne C."/>
            <person name="Gautier V."/>
            <person name="Ament-Velasquez S.L."/>
            <person name="Kruys A."/>
            <person name="Hutchinson M.I."/>
            <person name="Powell A.J."/>
            <person name="Barry K."/>
            <person name="Miller A.N."/>
            <person name="Grigoriev I.V."/>
            <person name="Debuchy R."/>
            <person name="Gladieux P."/>
            <person name="Hiltunen Thoren M."/>
            <person name="Johannesson H."/>
        </authorList>
    </citation>
    <scope>NUCLEOTIDE SEQUENCE</scope>
    <source>
        <strain evidence="3">CBS 958.72</strain>
    </source>
</reference>
<dbReference type="AlphaFoldDB" id="A0AAE0JRW5"/>
<dbReference type="Proteomes" id="UP001287356">
    <property type="component" value="Unassembled WGS sequence"/>
</dbReference>
<proteinExistence type="predicted"/>
<dbReference type="EMBL" id="JAULSN010000015">
    <property type="protein sequence ID" value="KAK3358535.1"/>
    <property type="molecule type" value="Genomic_DNA"/>
</dbReference>
<name>A0AAE0JRW5_9PEZI</name>
<dbReference type="InterPro" id="IPR023213">
    <property type="entry name" value="CAT-like_dom_sf"/>
</dbReference>
<reference evidence="3" key="2">
    <citation type="submission" date="2023-06" db="EMBL/GenBank/DDBJ databases">
        <authorList>
            <consortium name="Lawrence Berkeley National Laboratory"/>
            <person name="Haridas S."/>
            <person name="Hensen N."/>
            <person name="Bonometti L."/>
            <person name="Westerberg I."/>
            <person name="Brannstrom I.O."/>
            <person name="Guillou S."/>
            <person name="Cros-Aarteil S."/>
            <person name="Calhoun S."/>
            <person name="Kuo A."/>
            <person name="Mondo S."/>
            <person name="Pangilinan J."/>
            <person name="Riley R."/>
            <person name="Labutti K."/>
            <person name="Andreopoulos B."/>
            <person name="Lipzen A."/>
            <person name="Chen C."/>
            <person name="Yanf M."/>
            <person name="Daum C."/>
            <person name="Ng V."/>
            <person name="Clum A."/>
            <person name="Steindorff A."/>
            <person name="Ohm R."/>
            <person name="Martin F."/>
            <person name="Silar P."/>
            <person name="Natvig D."/>
            <person name="Lalanne C."/>
            <person name="Gautier V."/>
            <person name="Ament-Velasquez S.L."/>
            <person name="Kruys A."/>
            <person name="Hutchinson M.I."/>
            <person name="Powell A.J."/>
            <person name="Barry K."/>
            <person name="Miller A.N."/>
            <person name="Grigoriev I.V."/>
            <person name="Debuchy R."/>
            <person name="Gladieux P."/>
            <person name="Thoren M.H."/>
            <person name="Johannesson H."/>
        </authorList>
    </citation>
    <scope>NUCLEOTIDE SEQUENCE</scope>
    <source>
        <strain evidence="3">CBS 958.72</strain>
    </source>
</reference>
<dbReference type="Pfam" id="PF22664">
    <property type="entry name" value="TRI-like_N"/>
    <property type="match status" value="1"/>
</dbReference>
<keyword evidence="1" id="KW-0808">Transferase</keyword>
<dbReference type="Gene3D" id="3.30.559.10">
    <property type="entry name" value="Chloramphenicol acetyltransferase-like domain"/>
    <property type="match status" value="2"/>
</dbReference>
<dbReference type="GO" id="GO:0016747">
    <property type="term" value="F:acyltransferase activity, transferring groups other than amino-acyl groups"/>
    <property type="evidence" value="ECO:0007669"/>
    <property type="project" value="TreeGrafter"/>
</dbReference>
<sequence length="586" mass="64489">MNAPLNSTVKRLSLWDQVAPRNYSTKALCFPFDGDGPDSEKAEEAATHVRASLSRLAKQRPDLAGRLELDSDGVHVVLRESPDFSIPFTVMRVPFKTSYAQLAADGFPAGVFVDPRLVLAGGVLEKGGDPVPASQVRALFIQGGLLLLMSMHHAYVDGGAFSQFIECVAAQTTGTPLDGPSNYQLDLMSLTANKDDANKPFDELLAGCGEYMLLPEPTGPTQPWIPPMPPSFSNAANIMSDNTGTIFVFSTKKLEDLCYSLRWASLDKLNWKPSKYAALAGLAWAHVARARLAADRELAECFESERPRFSNPVNWVAANKDEAATVDASYFGNKITWASHTAESTGQLISACGNTDKLRAVVRGISAANWAVDMAHVGRRTAMFGAAPDIRRVGLVFDPRVPQSLGFNSWAHTGGINTAWDIPGLPEPRYKPDAVRRVQAFYRASGGLIQPTRPELNRWELLLILPARAVEILLEDGEWMRWVDRVGMESESDSDLDDIIIIRRDVFDFNPDSILPEPEQVLDEIRSWLAPTEYNGQASEHQKHLSSRLTSTGTWAVSCDDYCDWHQGRDHGILLVRGIPGGWAAW</sequence>
<protein>
    <recommendedName>
        <fullName evidence="2">Trichothecene 3-O-acetyltransferase-like N-terminal domain-containing protein</fullName>
    </recommendedName>
</protein>
<evidence type="ECO:0000256" key="1">
    <source>
        <dbReference type="ARBA" id="ARBA00022679"/>
    </source>
</evidence>
<dbReference type="PANTHER" id="PTHR31642">
    <property type="entry name" value="TRICHOTHECENE 3-O-ACETYLTRANSFERASE"/>
    <property type="match status" value="1"/>
</dbReference>
<accession>A0AAE0JRW5</accession>
<gene>
    <name evidence="3" type="ORF">B0T24DRAFT_725302</name>
</gene>
<dbReference type="InterPro" id="IPR054710">
    <property type="entry name" value="Tri101-like_N"/>
</dbReference>
<dbReference type="PANTHER" id="PTHR31642:SF310">
    <property type="entry name" value="FATTY ALCOHOL:CAFFEOYL-COA ACYLTRANSFERASE"/>
    <property type="match status" value="1"/>
</dbReference>
<evidence type="ECO:0000313" key="4">
    <source>
        <dbReference type="Proteomes" id="UP001287356"/>
    </source>
</evidence>